<name>A0A9N9IYY4_9GLOM</name>
<gene>
    <name evidence="1" type="ORF">CPELLU_LOCUS15013</name>
</gene>
<dbReference type="EMBL" id="CAJVQA010018790">
    <property type="protein sequence ID" value="CAG8756005.1"/>
    <property type="molecule type" value="Genomic_DNA"/>
</dbReference>
<dbReference type="Proteomes" id="UP000789759">
    <property type="component" value="Unassembled WGS sequence"/>
</dbReference>
<evidence type="ECO:0000313" key="2">
    <source>
        <dbReference type="Proteomes" id="UP000789759"/>
    </source>
</evidence>
<comment type="caution">
    <text evidence="1">The sequence shown here is derived from an EMBL/GenBank/DDBJ whole genome shotgun (WGS) entry which is preliminary data.</text>
</comment>
<protein>
    <submittedName>
        <fullName evidence="1">19663_t:CDS:1</fullName>
    </submittedName>
</protein>
<accession>A0A9N9IYY4</accession>
<dbReference type="AlphaFoldDB" id="A0A9N9IYY4"/>
<organism evidence="1 2">
    <name type="scientific">Cetraspora pellucida</name>
    <dbReference type="NCBI Taxonomy" id="1433469"/>
    <lineage>
        <taxon>Eukaryota</taxon>
        <taxon>Fungi</taxon>
        <taxon>Fungi incertae sedis</taxon>
        <taxon>Mucoromycota</taxon>
        <taxon>Glomeromycotina</taxon>
        <taxon>Glomeromycetes</taxon>
        <taxon>Diversisporales</taxon>
        <taxon>Gigasporaceae</taxon>
        <taxon>Cetraspora</taxon>
    </lineage>
</organism>
<sequence length="127" mass="15107">MEKDVERQKAEHLLYFYNIFSKQGYQPQYTHLQASMLAYTHINLLEMLQKFDPNEVIENIPAFFKQVEVKSDPNLYSYYSSCIMCNDPKEFFISKLEYAKWIKDGASAKIHRLDSYALLHQPEEQEI</sequence>
<reference evidence="1" key="1">
    <citation type="submission" date="2021-06" db="EMBL/GenBank/DDBJ databases">
        <authorList>
            <person name="Kallberg Y."/>
            <person name="Tangrot J."/>
            <person name="Rosling A."/>
        </authorList>
    </citation>
    <scope>NUCLEOTIDE SEQUENCE</scope>
    <source>
        <strain evidence="1">FL966</strain>
    </source>
</reference>
<proteinExistence type="predicted"/>
<evidence type="ECO:0000313" key="1">
    <source>
        <dbReference type="EMBL" id="CAG8756005.1"/>
    </source>
</evidence>
<keyword evidence="2" id="KW-1185">Reference proteome</keyword>
<dbReference type="OrthoDB" id="10510246at2759"/>